<accession>A0A501W326</accession>
<evidence type="ECO:0000256" key="3">
    <source>
        <dbReference type="ARBA" id="ARBA00022448"/>
    </source>
</evidence>
<keyword evidence="8 13" id="KW-1133">Transmembrane helix</keyword>
<dbReference type="PANTHER" id="PTHR31462">
    <property type="entry name" value="ENDOSOMAL/LYSOSOMAL POTASSIUM CHANNEL TMEM175"/>
    <property type="match status" value="1"/>
</dbReference>
<keyword evidence="5 13" id="KW-0812">Transmembrane</keyword>
<keyword evidence="4" id="KW-0633">Potassium transport</keyword>
<keyword evidence="7" id="KW-0630">Potassium</keyword>
<evidence type="ECO:0000256" key="4">
    <source>
        <dbReference type="ARBA" id="ARBA00022538"/>
    </source>
</evidence>
<keyword evidence="10 13" id="KW-0472">Membrane</keyword>
<keyword evidence="15" id="KW-1185">Reference proteome</keyword>
<proteinExistence type="inferred from homology"/>
<evidence type="ECO:0000313" key="14">
    <source>
        <dbReference type="EMBL" id="TPE42690.1"/>
    </source>
</evidence>
<dbReference type="OrthoDB" id="7626281at2"/>
<feature type="transmembrane region" description="Helical" evidence="13">
    <location>
        <begin position="7"/>
        <end position="23"/>
    </location>
</feature>
<evidence type="ECO:0000256" key="7">
    <source>
        <dbReference type="ARBA" id="ARBA00022958"/>
    </source>
</evidence>
<evidence type="ECO:0000256" key="12">
    <source>
        <dbReference type="ARBA" id="ARBA00034430"/>
    </source>
</evidence>
<evidence type="ECO:0000256" key="9">
    <source>
        <dbReference type="ARBA" id="ARBA00023065"/>
    </source>
</evidence>
<evidence type="ECO:0000313" key="15">
    <source>
        <dbReference type="Proteomes" id="UP000316727"/>
    </source>
</evidence>
<sequence>MKTGRLEAFSDGVLAIIITIMVLEMKVPEGISFDALKPILPVFLTYVLSFVYLGIYWNNHHHLFQAINDVNGKILWANLNLLFWLSLFPFVTGWMGENHFKTNPVALYGVILFMAALAFKVLIYCVIKNEGKDSSLGKVYSRDTRMNVSLLLYLAGIAFTFFQPMISLAVYLGVALVWIVPDPRIEKTLKQAQNKNKNA</sequence>
<comment type="similarity">
    <text evidence="2">Belongs to the TMEM175 family.</text>
</comment>
<organism evidence="14 15">
    <name type="scientific">Pontibacter mangrovi</name>
    <dbReference type="NCBI Taxonomy" id="2589816"/>
    <lineage>
        <taxon>Bacteria</taxon>
        <taxon>Pseudomonadati</taxon>
        <taxon>Bacteroidota</taxon>
        <taxon>Cytophagia</taxon>
        <taxon>Cytophagales</taxon>
        <taxon>Hymenobacteraceae</taxon>
        <taxon>Pontibacter</taxon>
    </lineage>
</organism>
<evidence type="ECO:0000256" key="5">
    <source>
        <dbReference type="ARBA" id="ARBA00022692"/>
    </source>
</evidence>
<feature type="transmembrane region" description="Helical" evidence="13">
    <location>
        <begin position="106"/>
        <end position="127"/>
    </location>
</feature>
<dbReference type="PANTHER" id="PTHR31462:SF5">
    <property type="entry name" value="ENDOSOMAL_LYSOSOMAL PROTON CHANNEL TMEM175"/>
    <property type="match status" value="1"/>
</dbReference>
<comment type="caution">
    <text evidence="14">The sequence shown here is derived from an EMBL/GenBank/DDBJ whole genome shotgun (WGS) entry which is preliminary data.</text>
</comment>
<protein>
    <submittedName>
        <fullName evidence="14">DUF1211 domain-containing protein</fullName>
    </submittedName>
</protein>
<dbReference type="Proteomes" id="UP000316727">
    <property type="component" value="Unassembled WGS sequence"/>
</dbReference>
<dbReference type="InterPro" id="IPR010617">
    <property type="entry name" value="TMEM175-like"/>
</dbReference>
<dbReference type="GO" id="GO:0016020">
    <property type="term" value="C:membrane"/>
    <property type="evidence" value="ECO:0007669"/>
    <property type="project" value="UniProtKB-SubCell"/>
</dbReference>
<keyword evidence="6" id="KW-0631">Potassium channel</keyword>
<reference evidence="14 15" key="1">
    <citation type="submission" date="2019-06" db="EMBL/GenBank/DDBJ databases">
        <title>A novel bacterium of genus Pontibacter, isolated from marine sediment.</title>
        <authorList>
            <person name="Huang H."/>
            <person name="Mo K."/>
            <person name="Hu Y."/>
        </authorList>
    </citation>
    <scope>NUCLEOTIDE SEQUENCE [LARGE SCALE GENOMIC DNA]</scope>
    <source>
        <strain evidence="14 15">HB172049</strain>
    </source>
</reference>
<evidence type="ECO:0000256" key="6">
    <source>
        <dbReference type="ARBA" id="ARBA00022826"/>
    </source>
</evidence>
<feature type="transmembrane region" description="Helical" evidence="13">
    <location>
        <begin position="148"/>
        <end position="180"/>
    </location>
</feature>
<evidence type="ECO:0000256" key="1">
    <source>
        <dbReference type="ARBA" id="ARBA00004141"/>
    </source>
</evidence>
<evidence type="ECO:0000256" key="2">
    <source>
        <dbReference type="ARBA" id="ARBA00006920"/>
    </source>
</evidence>
<keyword evidence="9" id="KW-0406">Ion transport</keyword>
<keyword evidence="3" id="KW-0813">Transport</keyword>
<feature type="transmembrane region" description="Helical" evidence="13">
    <location>
        <begin position="75"/>
        <end position="94"/>
    </location>
</feature>
<dbReference type="EMBL" id="VFRQ01000010">
    <property type="protein sequence ID" value="TPE42690.1"/>
    <property type="molecule type" value="Genomic_DNA"/>
</dbReference>
<comment type="catalytic activity">
    <reaction evidence="12">
        <text>K(+)(in) = K(+)(out)</text>
        <dbReference type="Rhea" id="RHEA:29463"/>
        <dbReference type="ChEBI" id="CHEBI:29103"/>
    </reaction>
</comment>
<evidence type="ECO:0000256" key="10">
    <source>
        <dbReference type="ARBA" id="ARBA00023136"/>
    </source>
</evidence>
<dbReference type="GO" id="GO:0005267">
    <property type="term" value="F:potassium channel activity"/>
    <property type="evidence" value="ECO:0007669"/>
    <property type="project" value="UniProtKB-KW"/>
</dbReference>
<feature type="transmembrane region" description="Helical" evidence="13">
    <location>
        <begin position="35"/>
        <end position="55"/>
    </location>
</feature>
<evidence type="ECO:0000256" key="8">
    <source>
        <dbReference type="ARBA" id="ARBA00022989"/>
    </source>
</evidence>
<keyword evidence="11" id="KW-0407">Ion channel</keyword>
<dbReference type="RefSeq" id="WP_140622726.1">
    <property type="nucleotide sequence ID" value="NZ_VFRQ01000010.1"/>
</dbReference>
<gene>
    <name evidence="14" type="ORF">FJM65_16640</name>
</gene>
<comment type="subcellular location">
    <subcellularLocation>
        <location evidence="1">Membrane</location>
        <topology evidence="1">Multi-pass membrane protein</topology>
    </subcellularLocation>
</comment>
<dbReference type="Pfam" id="PF06736">
    <property type="entry name" value="TMEM175"/>
    <property type="match status" value="1"/>
</dbReference>
<name>A0A501W326_9BACT</name>
<evidence type="ECO:0000256" key="13">
    <source>
        <dbReference type="SAM" id="Phobius"/>
    </source>
</evidence>
<evidence type="ECO:0000256" key="11">
    <source>
        <dbReference type="ARBA" id="ARBA00023303"/>
    </source>
</evidence>
<dbReference type="GO" id="GO:0015252">
    <property type="term" value="F:proton channel activity"/>
    <property type="evidence" value="ECO:0007669"/>
    <property type="project" value="InterPro"/>
</dbReference>
<dbReference type="AlphaFoldDB" id="A0A501W326"/>